<dbReference type="EMBL" id="FLUV01002635">
    <property type="protein sequence ID" value="SBW29042.1"/>
    <property type="molecule type" value="Genomic_DNA"/>
</dbReference>
<organism evidence="1 2">
    <name type="scientific">Candidatus Protofrankia californiensis</name>
    <dbReference type="NCBI Taxonomy" id="1839754"/>
    <lineage>
        <taxon>Bacteria</taxon>
        <taxon>Bacillati</taxon>
        <taxon>Actinomycetota</taxon>
        <taxon>Actinomycetes</taxon>
        <taxon>Frankiales</taxon>
        <taxon>Frankiaceae</taxon>
        <taxon>Protofrankia</taxon>
    </lineage>
</organism>
<dbReference type="Proteomes" id="UP000199013">
    <property type="component" value="Unassembled WGS sequence"/>
</dbReference>
<name>A0A1C3PGS6_9ACTN</name>
<dbReference type="SUPFAM" id="SSF52540">
    <property type="entry name" value="P-loop containing nucleoside triphosphate hydrolases"/>
    <property type="match status" value="1"/>
</dbReference>
<accession>A0A1C3PGS6</accession>
<evidence type="ECO:0000313" key="1">
    <source>
        <dbReference type="EMBL" id="SBW29042.1"/>
    </source>
</evidence>
<protein>
    <submittedName>
        <fullName evidence="1">Uncharacterized protein</fullName>
    </submittedName>
</protein>
<gene>
    <name evidence="1" type="ORF">FDG2_6363</name>
</gene>
<sequence length="673" mass="75953">MPPVEAQPETVSMLTKGLLFNYKNVKQSRPLPIVVLLGPVGAGKTHTLESIAQTCDIDVINARFDFGHAELDRTEPATTIEVLTRLAFGLSRKWRARPKAQFTRFALGMIAIQTQLNEMSRQQAMDKLEVKINEFLRTRKIETVTTNVATLATTAENSGLIPTPVANVIREILPSLIRTVARRPLNKAKRWHAAALQAMGASPLDALVDLNRLAHDRHDADVTAWLTDAFLADVRDSYPRMARPDPGSPCACDNPEEQRHRHNWLLLLDNLDHEGGGTFITDLLAARKRHLRLHPGEHDPLLVIATSGRWNADWNTEWRPPWLAEPDRPNQAWTVPPSRTATYKRWFNNQTFEHPRSRYYPVLLEPLSINEIARILDTAPRDPKSILAQRATGGLPAAVCSIAPLLRNQEFPPGARNVLGPSDPAAPNADPWRVRLDNMRLNQYLPDIEIENFISAAPFATAPWLVRGDAEDMIFFPHVGRILTELRTALWVTTPAHGGGTPNYAELHPWLARTLVSALAQRNPSQNRPSYTTQFETLLNDPDTLNDPARKSYCHLALRQISEVVSAFEASFDQEPHKEWTSRLRLVVRAPDNLPLDRSCSHLYQRLVNEDALDTPQDRSRLRNTVTRLVVTSWLAANPFAMPDPRQTNIIISTYQELRLLSRRSDIDDLQFS</sequence>
<reference evidence="2" key="1">
    <citation type="submission" date="2016-02" db="EMBL/GenBank/DDBJ databases">
        <authorList>
            <person name="Wibberg D."/>
        </authorList>
    </citation>
    <scope>NUCLEOTIDE SEQUENCE [LARGE SCALE GENOMIC DNA]</scope>
</reference>
<keyword evidence="2" id="KW-1185">Reference proteome</keyword>
<dbReference type="AlphaFoldDB" id="A0A1C3PGS6"/>
<dbReference type="InterPro" id="IPR027417">
    <property type="entry name" value="P-loop_NTPase"/>
</dbReference>
<proteinExistence type="predicted"/>
<evidence type="ECO:0000313" key="2">
    <source>
        <dbReference type="Proteomes" id="UP000199013"/>
    </source>
</evidence>